<name>A0A840BKA1_9RHOO</name>
<proteinExistence type="predicted"/>
<evidence type="ECO:0000313" key="1">
    <source>
        <dbReference type="EMBL" id="MBB4012042.1"/>
    </source>
</evidence>
<gene>
    <name evidence="1" type="ORF">GGR36_001350</name>
</gene>
<accession>A0A840BKA1</accession>
<dbReference type="Proteomes" id="UP000561045">
    <property type="component" value="Unassembled WGS sequence"/>
</dbReference>
<protein>
    <submittedName>
        <fullName evidence="1">Uncharacterized protein</fullName>
    </submittedName>
</protein>
<reference evidence="1 2" key="1">
    <citation type="submission" date="2020-08" db="EMBL/GenBank/DDBJ databases">
        <title>Genomic Encyclopedia of Type Strains, Phase IV (KMG-IV): sequencing the most valuable type-strain genomes for metagenomic binning, comparative biology and taxonomic classification.</title>
        <authorList>
            <person name="Goeker M."/>
        </authorList>
    </citation>
    <scope>NUCLEOTIDE SEQUENCE [LARGE SCALE GENOMIC DNA]</scope>
    <source>
        <strain evidence="1 2">DSM 106739</strain>
    </source>
</reference>
<organism evidence="1 2">
    <name type="scientific">Niveibacterium umoris</name>
    <dbReference type="NCBI Taxonomy" id="1193620"/>
    <lineage>
        <taxon>Bacteria</taxon>
        <taxon>Pseudomonadati</taxon>
        <taxon>Pseudomonadota</taxon>
        <taxon>Betaproteobacteria</taxon>
        <taxon>Rhodocyclales</taxon>
        <taxon>Rhodocyclaceae</taxon>
        <taxon>Niveibacterium</taxon>
    </lineage>
</organism>
<dbReference type="RefSeq" id="WP_183633372.1">
    <property type="nucleotide sequence ID" value="NZ_BAABLE010000011.1"/>
</dbReference>
<dbReference type="EMBL" id="JACIET010000001">
    <property type="protein sequence ID" value="MBB4012042.1"/>
    <property type="molecule type" value="Genomic_DNA"/>
</dbReference>
<evidence type="ECO:0000313" key="2">
    <source>
        <dbReference type="Proteomes" id="UP000561045"/>
    </source>
</evidence>
<sequence>MSSIQIRIGDERIRLDEEELAAIDGAAPHLGFNQTGHYKDEGRKAVAKTTAPHLSPAEGLRHFITVCAAIKPYLPATLPTVLELPIDVSHEIVLASRVLGSNPGDVELPFPITIIESAVLPGRWLICARLQDGAATFTNLSAVESALQAAGRMFDPMSGFDMEAFKLMEFPTGAELDKLTDGFK</sequence>
<keyword evidence="2" id="KW-1185">Reference proteome</keyword>
<comment type="caution">
    <text evidence="1">The sequence shown here is derived from an EMBL/GenBank/DDBJ whole genome shotgun (WGS) entry which is preliminary data.</text>
</comment>
<dbReference type="AlphaFoldDB" id="A0A840BKA1"/>